<reference evidence="3" key="1">
    <citation type="journal article" date="2020" name="Stud. Mycol.">
        <title>101 Dothideomycetes genomes: a test case for predicting lifestyles and emergence of pathogens.</title>
        <authorList>
            <person name="Haridas S."/>
            <person name="Albert R."/>
            <person name="Binder M."/>
            <person name="Bloem J."/>
            <person name="Labutti K."/>
            <person name="Salamov A."/>
            <person name="Andreopoulos B."/>
            <person name="Baker S."/>
            <person name="Barry K."/>
            <person name="Bills G."/>
            <person name="Bluhm B."/>
            <person name="Cannon C."/>
            <person name="Castanera R."/>
            <person name="Culley D."/>
            <person name="Daum C."/>
            <person name="Ezra D."/>
            <person name="Gonzalez J."/>
            <person name="Henrissat B."/>
            <person name="Kuo A."/>
            <person name="Liang C."/>
            <person name="Lipzen A."/>
            <person name="Lutzoni F."/>
            <person name="Magnuson J."/>
            <person name="Mondo S."/>
            <person name="Nolan M."/>
            <person name="Ohm R."/>
            <person name="Pangilinan J."/>
            <person name="Park H.-J."/>
            <person name="Ramirez L."/>
            <person name="Alfaro M."/>
            <person name="Sun H."/>
            <person name="Tritt A."/>
            <person name="Yoshinaga Y."/>
            <person name="Zwiers L.-H."/>
            <person name="Turgeon B."/>
            <person name="Goodwin S."/>
            <person name="Spatafora J."/>
            <person name="Crous P."/>
            <person name="Grigoriev I."/>
        </authorList>
    </citation>
    <scope>NUCLEOTIDE SEQUENCE</scope>
    <source>
        <strain evidence="3">CBS 115976</strain>
    </source>
</reference>
<name>A0A6A6UL98_9PEZI</name>
<comment type="similarity">
    <text evidence="2">Belongs to the asaB hydroxylase/desaturase family.</text>
</comment>
<evidence type="ECO:0000313" key="4">
    <source>
        <dbReference type="Proteomes" id="UP000799302"/>
    </source>
</evidence>
<organism evidence="3 4">
    <name type="scientific">Microthyrium microscopicum</name>
    <dbReference type="NCBI Taxonomy" id="703497"/>
    <lineage>
        <taxon>Eukaryota</taxon>
        <taxon>Fungi</taxon>
        <taxon>Dikarya</taxon>
        <taxon>Ascomycota</taxon>
        <taxon>Pezizomycotina</taxon>
        <taxon>Dothideomycetes</taxon>
        <taxon>Dothideomycetes incertae sedis</taxon>
        <taxon>Microthyriales</taxon>
        <taxon>Microthyriaceae</taxon>
        <taxon>Microthyrium</taxon>
    </lineage>
</organism>
<dbReference type="OrthoDB" id="412788at2759"/>
<evidence type="ECO:0000256" key="2">
    <source>
        <dbReference type="ARBA" id="ARBA00023604"/>
    </source>
</evidence>
<dbReference type="NCBIfam" id="NF041278">
    <property type="entry name" value="CmcJ_NvfI_EfuI"/>
    <property type="match status" value="1"/>
</dbReference>
<accession>A0A6A6UL98</accession>
<protein>
    <submittedName>
        <fullName evidence="3">Uncharacterized protein</fullName>
    </submittedName>
</protein>
<evidence type="ECO:0000313" key="3">
    <source>
        <dbReference type="EMBL" id="KAF2672281.1"/>
    </source>
</evidence>
<dbReference type="Proteomes" id="UP000799302">
    <property type="component" value="Unassembled WGS sequence"/>
</dbReference>
<keyword evidence="1" id="KW-0560">Oxidoreductase</keyword>
<sequence length="255" mass="29672">MKVDMTVEDVTGRERDFSLWKNGFMYAKQHTNTITKTGDLADNDKIVKEYYPEMEAWLKQVTGAPRVHVFHHGVRISDSSHHVNGLKKSELGKKFLPQAAVLAAHLDQSSWQATQVLHNHYPDETETLLHGRFMLVNAWRPIKTVYRHPFGVADASTVPASDLVVRQNRWFKEIRESMGIRPNKGHKWYYKYKQEREDVLIFKQSDNHGRARACPHTAFEDEEFKDAEPRESIELRAILLWPEHESVEIEVEGKL</sequence>
<dbReference type="GO" id="GO:0016491">
    <property type="term" value="F:oxidoreductase activity"/>
    <property type="evidence" value="ECO:0007669"/>
    <property type="project" value="UniProtKB-KW"/>
</dbReference>
<dbReference type="EMBL" id="MU004232">
    <property type="protein sequence ID" value="KAF2672281.1"/>
    <property type="molecule type" value="Genomic_DNA"/>
</dbReference>
<keyword evidence="4" id="KW-1185">Reference proteome</keyword>
<proteinExistence type="inferred from homology"/>
<dbReference type="AlphaFoldDB" id="A0A6A6UL98"/>
<dbReference type="InterPro" id="IPR044053">
    <property type="entry name" value="AsaB-like"/>
</dbReference>
<dbReference type="PANTHER" id="PTHR34598">
    <property type="entry name" value="BLL6449 PROTEIN"/>
    <property type="match status" value="1"/>
</dbReference>
<dbReference type="PANTHER" id="PTHR34598:SF3">
    <property type="entry name" value="OXIDOREDUCTASE AN1597"/>
    <property type="match status" value="1"/>
</dbReference>
<gene>
    <name evidence="3" type="ORF">BT63DRAFT_398552</name>
</gene>
<evidence type="ECO:0000256" key="1">
    <source>
        <dbReference type="ARBA" id="ARBA00023002"/>
    </source>
</evidence>